<evidence type="ECO:0000256" key="1">
    <source>
        <dbReference type="ARBA" id="ARBA00006432"/>
    </source>
</evidence>
<name>A0A0L7KM42_OPEBR</name>
<dbReference type="AlphaFoldDB" id="A0A0L7KM42"/>
<dbReference type="Proteomes" id="UP000037510">
    <property type="component" value="Unassembled WGS sequence"/>
</dbReference>
<accession>A0A0L7KM42</accession>
<dbReference type="PANTHER" id="PTHR24096:SF149">
    <property type="entry name" value="AMP-BINDING DOMAIN-CONTAINING PROTEIN-RELATED"/>
    <property type="match status" value="1"/>
</dbReference>
<evidence type="ECO:0000256" key="2">
    <source>
        <dbReference type="ARBA" id="ARBA00022598"/>
    </source>
</evidence>
<evidence type="ECO:0000313" key="5">
    <source>
        <dbReference type="Proteomes" id="UP000037510"/>
    </source>
</evidence>
<organism evidence="4 5">
    <name type="scientific">Operophtera brumata</name>
    <name type="common">Winter moth</name>
    <name type="synonym">Phalaena brumata</name>
    <dbReference type="NCBI Taxonomy" id="104452"/>
    <lineage>
        <taxon>Eukaryota</taxon>
        <taxon>Metazoa</taxon>
        <taxon>Ecdysozoa</taxon>
        <taxon>Arthropoda</taxon>
        <taxon>Hexapoda</taxon>
        <taxon>Insecta</taxon>
        <taxon>Pterygota</taxon>
        <taxon>Neoptera</taxon>
        <taxon>Endopterygota</taxon>
        <taxon>Lepidoptera</taxon>
        <taxon>Glossata</taxon>
        <taxon>Ditrysia</taxon>
        <taxon>Geometroidea</taxon>
        <taxon>Geometridae</taxon>
        <taxon>Larentiinae</taxon>
        <taxon>Operophtera</taxon>
    </lineage>
</organism>
<keyword evidence="2 4" id="KW-0436">Ligase</keyword>
<dbReference type="InterPro" id="IPR025110">
    <property type="entry name" value="AMP-bd_C"/>
</dbReference>
<comment type="similarity">
    <text evidence="1">Belongs to the ATP-dependent AMP-binding enzyme family.</text>
</comment>
<dbReference type="InterPro" id="IPR042099">
    <property type="entry name" value="ANL_N_sf"/>
</dbReference>
<dbReference type="STRING" id="104452.A0A0L7KM42"/>
<protein>
    <submittedName>
        <fullName evidence="4">AMP dependent coa ligase</fullName>
    </submittedName>
</protein>
<comment type="caution">
    <text evidence="4">The sequence shown here is derived from an EMBL/GenBank/DDBJ whole genome shotgun (WGS) entry which is preliminary data.</text>
</comment>
<evidence type="ECO:0000259" key="3">
    <source>
        <dbReference type="Pfam" id="PF13193"/>
    </source>
</evidence>
<sequence>MPGYWLIIKVVDLKTRQPVGPNERGEICLKSQSATPGFLSVQNDEFYDDEGFYKTGDVGYYDEDRYFYIVDRIKYLIKYRDISIAPAEFESILLEHPSVKEVGVVGAPRADCGEAPIAFVVLLPGTIVMAEELVQFLESRITSLMKLAGGVRFVQKLPRGAEG</sequence>
<dbReference type="Pfam" id="PF13193">
    <property type="entry name" value="AMP-binding_C"/>
    <property type="match status" value="1"/>
</dbReference>
<feature type="domain" description="AMP-binding enzyme C-terminal" evidence="3">
    <location>
        <begin position="88"/>
        <end position="162"/>
    </location>
</feature>
<dbReference type="Gene3D" id="3.40.50.12780">
    <property type="entry name" value="N-terminal domain of ligase-like"/>
    <property type="match status" value="1"/>
</dbReference>
<keyword evidence="5" id="KW-1185">Reference proteome</keyword>
<evidence type="ECO:0000313" key="4">
    <source>
        <dbReference type="EMBL" id="KOB64382.1"/>
    </source>
</evidence>
<feature type="non-terminal residue" evidence="4">
    <location>
        <position position="163"/>
    </location>
</feature>
<reference evidence="4 5" key="1">
    <citation type="journal article" date="2015" name="Genome Biol. Evol.">
        <title>The genome of winter moth (Operophtera brumata) provides a genomic perspective on sexual dimorphism and phenology.</title>
        <authorList>
            <person name="Derks M.F."/>
            <person name="Smit S."/>
            <person name="Salis L."/>
            <person name="Schijlen E."/>
            <person name="Bossers A."/>
            <person name="Mateman C."/>
            <person name="Pijl A.S."/>
            <person name="de Ridder D."/>
            <person name="Groenen M.A."/>
            <person name="Visser M.E."/>
            <person name="Megens H.J."/>
        </authorList>
    </citation>
    <scope>NUCLEOTIDE SEQUENCE [LARGE SCALE GENOMIC DNA]</scope>
    <source>
        <strain evidence="4">WM2013NL</strain>
        <tissue evidence="4">Head and thorax</tissue>
    </source>
</reference>
<gene>
    <name evidence="4" type="ORF">OBRU01_24359</name>
</gene>
<dbReference type="Gene3D" id="3.30.300.30">
    <property type="match status" value="1"/>
</dbReference>
<dbReference type="EMBL" id="JTDY01008813">
    <property type="protein sequence ID" value="KOB64382.1"/>
    <property type="molecule type" value="Genomic_DNA"/>
</dbReference>
<dbReference type="PANTHER" id="PTHR24096">
    <property type="entry name" value="LONG-CHAIN-FATTY-ACID--COA LIGASE"/>
    <property type="match status" value="1"/>
</dbReference>
<proteinExistence type="inferred from homology"/>
<dbReference type="InterPro" id="IPR045851">
    <property type="entry name" value="AMP-bd_C_sf"/>
</dbReference>
<dbReference type="SUPFAM" id="SSF56801">
    <property type="entry name" value="Acetyl-CoA synthetase-like"/>
    <property type="match status" value="1"/>
</dbReference>
<dbReference type="GO" id="GO:0016405">
    <property type="term" value="F:CoA-ligase activity"/>
    <property type="evidence" value="ECO:0007669"/>
    <property type="project" value="TreeGrafter"/>
</dbReference>